<sequence>MGNPFRLLKPYDLSLNDHSNHNAISSTCFVLCSVPKDCLTKPLELGLAIDIDTEKFNYRDIKYFASIHMFRASDMAPKEQSTDQT</sequence>
<keyword evidence="2" id="KW-1185">Reference proteome</keyword>
<gene>
    <name evidence="1" type="ORF">KY46_20570</name>
</gene>
<proteinExistence type="predicted"/>
<organism evidence="1 2">
    <name type="scientific">Photobacterium halotolerans</name>
    <dbReference type="NCBI Taxonomy" id="265726"/>
    <lineage>
        <taxon>Bacteria</taxon>
        <taxon>Pseudomonadati</taxon>
        <taxon>Pseudomonadota</taxon>
        <taxon>Gammaproteobacteria</taxon>
        <taxon>Vibrionales</taxon>
        <taxon>Vibrionaceae</taxon>
        <taxon>Photobacterium</taxon>
    </lineage>
</organism>
<accession>A0A0F5V7C0</accession>
<dbReference type="AlphaFoldDB" id="A0A0F5V7C0"/>
<name>A0A0F5V7C0_9GAMM</name>
<dbReference type="Proteomes" id="UP000033633">
    <property type="component" value="Unassembled WGS sequence"/>
</dbReference>
<protein>
    <submittedName>
        <fullName evidence="1">Uncharacterized protein</fullName>
    </submittedName>
</protein>
<dbReference type="STRING" id="265726.KY46_20570"/>
<dbReference type="EMBL" id="JWYV01000027">
    <property type="protein sequence ID" value="KKC98065.1"/>
    <property type="molecule type" value="Genomic_DNA"/>
</dbReference>
<reference evidence="1 2" key="1">
    <citation type="submission" date="2014-12" db="EMBL/GenBank/DDBJ databases">
        <title>Mercury Reductase activity and rhizosphere competence traits in the genome of root associated Photobacterium halotolerans MELD1.</title>
        <authorList>
            <person name="Mathew D.C."/>
            <person name="Huang C.-C."/>
        </authorList>
    </citation>
    <scope>NUCLEOTIDE SEQUENCE [LARGE SCALE GENOMIC DNA]</scope>
    <source>
        <strain evidence="1 2">MELD1</strain>
    </source>
</reference>
<evidence type="ECO:0000313" key="2">
    <source>
        <dbReference type="Proteomes" id="UP000033633"/>
    </source>
</evidence>
<comment type="caution">
    <text evidence="1">The sequence shown here is derived from an EMBL/GenBank/DDBJ whole genome shotgun (WGS) entry which is preliminary data.</text>
</comment>
<evidence type="ECO:0000313" key="1">
    <source>
        <dbReference type="EMBL" id="KKC98065.1"/>
    </source>
</evidence>
<dbReference type="PATRIC" id="fig|265726.11.peg.2922"/>